<organism evidence="1 2">
    <name type="scientific">Paenibacillus amylolyticus</name>
    <dbReference type="NCBI Taxonomy" id="1451"/>
    <lineage>
        <taxon>Bacteria</taxon>
        <taxon>Bacillati</taxon>
        <taxon>Bacillota</taxon>
        <taxon>Bacilli</taxon>
        <taxon>Bacillales</taxon>
        <taxon>Paenibacillaceae</taxon>
        <taxon>Paenibacillus</taxon>
    </lineage>
</organism>
<comment type="caution">
    <text evidence="1">The sequence shown here is derived from an EMBL/GenBank/DDBJ whole genome shotgun (WGS) entry which is preliminary data.</text>
</comment>
<evidence type="ECO:0008006" key="3">
    <source>
        <dbReference type="Google" id="ProtNLM"/>
    </source>
</evidence>
<reference evidence="2" key="2">
    <citation type="submission" date="2016-01" db="EMBL/GenBank/DDBJ databases">
        <title>Draft Genome Sequence of Paenibacillus amylolyticus Heshi-A3 that Was Isolated from Fermented Rice Bran with Aging Salted Mackerel, Which Was Named Heshiko as Traditional Fermented Seafood in Japan.</title>
        <authorList>
            <person name="Akuzawa S."/>
            <person name="Nakagawa J."/>
            <person name="Kanekatsu T."/>
            <person name="Kubota E."/>
            <person name="Ohtake R."/>
            <person name="Suzuki T."/>
            <person name="Kanesaki Y."/>
        </authorList>
    </citation>
    <scope>NUCLEOTIDE SEQUENCE [LARGE SCALE GENOMIC DNA]</scope>
    <source>
        <strain evidence="2">Heshi-A3</strain>
    </source>
</reference>
<dbReference type="SUPFAM" id="SSF52540">
    <property type="entry name" value="P-loop containing nucleoside triphosphate hydrolases"/>
    <property type="match status" value="1"/>
</dbReference>
<accession>A0A100VMK1</accession>
<dbReference type="Gene3D" id="3.40.50.300">
    <property type="entry name" value="P-loop containing nucleotide triphosphate hydrolases"/>
    <property type="match status" value="1"/>
</dbReference>
<gene>
    <name evidence="1" type="ORF">PAHA3_2572</name>
</gene>
<dbReference type="AlphaFoldDB" id="A0A100VMK1"/>
<reference evidence="1 2" key="1">
    <citation type="journal article" date="2016" name="Genome Announc.">
        <title>Draft Genome Sequence of Paenibacillus amylolyticus Heshi-A3, Isolated from Fermented Rice Bran in a Japanese Fermented Seafood Dish.</title>
        <authorList>
            <person name="Akuzawa S."/>
            <person name="Nagaoka J."/>
            <person name="Kanekatsu M."/>
            <person name="Kubota E."/>
            <person name="Ohtake R."/>
            <person name="Suzuki T."/>
            <person name="Kanesaki Y."/>
        </authorList>
    </citation>
    <scope>NUCLEOTIDE SEQUENCE [LARGE SCALE GENOMIC DNA]</scope>
    <source>
        <strain evidence="1 2">Heshi-A3</strain>
    </source>
</reference>
<dbReference type="EMBL" id="BCNV01000001">
    <property type="protein sequence ID" value="GAS82498.1"/>
    <property type="molecule type" value="Genomic_DNA"/>
</dbReference>
<protein>
    <recommendedName>
        <fullName evidence="3">Shikimate kinase</fullName>
    </recommendedName>
</protein>
<dbReference type="RefSeq" id="WP_062835033.1">
    <property type="nucleotide sequence ID" value="NZ_BCNV01000001.1"/>
</dbReference>
<sequence>MKFVIIFGPQAVGKMTVGQELEKITKLKLFHNHMTIELVSPFFSYGTPQGKRLVNLFRQEIFEEVAKSDLPGLIFTFVWAFDLKQDGEYIRQISELFASHGGQVCYVELEADASERLERNKSPHRLLHKPTKRDIAWSERDLLDTMKKYRLNSEPGEIMHEHYIRIDNTHKSPDEVAQLIKERFNL</sequence>
<name>A0A100VMK1_PAEAM</name>
<proteinExistence type="predicted"/>
<evidence type="ECO:0000313" key="1">
    <source>
        <dbReference type="EMBL" id="GAS82498.1"/>
    </source>
</evidence>
<evidence type="ECO:0000313" key="2">
    <source>
        <dbReference type="Proteomes" id="UP000069697"/>
    </source>
</evidence>
<dbReference type="InterPro" id="IPR027417">
    <property type="entry name" value="P-loop_NTPase"/>
</dbReference>
<dbReference type="Proteomes" id="UP000069697">
    <property type="component" value="Unassembled WGS sequence"/>
</dbReference>